<dbReference type="GO" id="GO:0046872">
    <property type="term" value="F:metal ion binding"/>
    <property type="evidence" value="ECO:0007669"/>
    <property type="project" value="UniProtKB-UniRule"/>
</dbReference>
<dbReference type="AlphaFoldDB" id="A0A917ERI9"/>
<dbReference type="CDD" id="cd09606">
    <property type="entry name" value="M3B_PepF"/>
    <property type="match status" value="1"/>
</dbReference>
<evidence type="ECO:0000259" key="7">
    <source>
        <dbReference type="Pfam" id="PF01432"/>
    </source>
</evidence>
<dbReference type="Gene3D" id="1.10.1370.30">
    <property type="match status" value="1"/>
</dbReference>
<evidence type="ECO:0000256" key="2">
    <source>
        <dbReference type="ARBA" id="ARBA00022723"/>
    </source>
</evidence>
<dbReference type="GO" id="GO:0006518">
    <property type="term" value="P:peptide metabolic process"/>
    <property type="evidence" value="ECO:0007669"/>
    <property type="project" value="TreeGrafter"/>
</dbReference>
<reference evidence="8" key="1">
    <citation type="journal article" date="2014" name="Int. J. Syst. Evol. Microbiol.">
        <title>Complete genome sequence of Corynebacterium casei LMG S-19264T (=DSM 44701T), isolated from a smear-ripened cheese.</title>
        <authorList>
            <consortium name="US DOE Joint Genome Institute (JGI-PGF)"/>
            <person name="Walter F."/>
            <person name="Albersmeier A."/>
            <person name="Kalinowski J."/>
            <person name="Ruckert C."/>
        </authorList>
    </citation>
    <scope>NUCLEOTIDE SEQUENCE</scope>
    <source>
        <strain evidence="8">CGMCC 1.12698</strain>
    </source>
</reference>
<dbReference type="InterPro" id="IPR011976">
    <property type="entry name" value="Pept_M3B_oligopep-rel"/>
</dbReference>
<evidence type="ECO:0000256" key="4">
    <source>
        <dbReference type="ARBA" id="ARBA00022833"/>
    </source>
</evidence>
<dbReference type="PANTHER" id="PTHR11804:SF28">
    <property type="entry name" value="OLIGOENDOPEPTIDASE F"/>
    <property type="match status" value="1"/>
</dbReference>
<dbReference type="RefSeq" id="WP_188388298.1">
    <property type="nucleotide sequence ID" value="NZ_BMFK01000001.1"/>
</dbReference>
<protein>
    <submittedName>
        <fullName evidence="8">Oligoendopeptidase F</fullName>
    </submittedName>
</protein>
<comment type="cofactor">
    <cofactor evidence="6">
        <name>Zn(2+)</name>
        <dbReference type="ChEBI" id="CHEBI:29105"/>
    </cofactor>
    <text evidence="6">Binds 1 zinc ion.</text>
</comment>
<keyword evidence="9" id="KW-1185">Reference proteome</keyword>
<reference evidence="8" key="2">
    <citation type="submission" date="2020-09" db="EMBL/GenBank/DDBJ databases">
        <authorList>
            <person name="Sun Q."/>
            <person name="Zhou Y."/>
        </authorList>
    </citation>
    <scope>NUCLEOTIDE SEQUENCE</scope>
    <source>
        <strain evidence="8">CGMCC 1.12698</strain>
    </source>
</reference>
<evidence type="ECO:0000256" key="1">
    <source>
        <dbReference type="ARBA" id="ARBA00022670"/>
    </source>
</evidence>
<dbReference type="Proteomes" id="UP000605259">
    <property type="component" value="Unassembled WGS sequence"/>
</dbReference>
<feature type="domain" description="Peptidase M3A/M3B catalytic" evidence="7">
    <location>
        <begin position="167"/>
        <end position="542"/>
    </location>
</feature>
<dbReference type="Pfam" id="PF01432">
    <property type="entry name" value="Peptidase_M3"/>
    <property type="match status" value="1"/>
</dbReference>
<evidence type="ECO:0000313" key="8">
    <source>
        <dbReference type="EMBL" id="GGE70845.1"/>
    </source>
</evidence>
<comment type="caution">
    <text evidence="8">The sequence shown here is derived from an EMBL/GenBank/DDBJ whole genome shotgun (WGS) entry which is preliminary data.</text>
</comment>
<dbReference type="InterPro" id="IPR045090">
    <property type="entry name" value="Pept_M3A_M3B"/>
</dbReference>
<sequence>MSFKKYAYIRPNETEIEVRFHEALTKFEQASTFEGQDNAMKELNTIRNDISTMWNLCFIRHSINTKDDFYKAEQEFFDEYDPIVDGYVTKFYHALLASPFRAELEEKYGTQLFKLAELEVKTYDDSVVEELQQENKLSSAYVELKASAQIKFEGKEYTIKQMQPFLEDIDRARRQQASEAYNNFFVENQAQFDDIFDKLVKVRTKIARKLGFDNFVELGYARMKRTDYNAEMVEVFRKQVEDIIVPIATKLRARQQERIGVDTLRFYDEGIEFKSGNATPKGESAWIVEQATTMYHELSSETDEFFTFMRKNDLMDLLAKPGKAVGGFCTEITNYDAPYIFANFNGTSGDVDVLTHEAGHAFQVYESRHFDLPEYVAPTDESCEIHSMSMEFLTWPWMKYFFKEDTEKYYFGHLSGALLFIPYGVAVDEFQHVIYANPDFTPEERHQAWREIEKKYLPHRNYEGNEYLEMGGFWQRQGHIYEDPFYYIDYTLAEICALQFWKRMRENREDTWKDYVELCKQGGSKSFVELVKVANLISPFEDGCVASVIGEIDTYLSSIDDRMLV</sequence>
<evidence type="ECO:0000313" key="9">
    <source>
        <dbReference type="Proteomes" id="UP000605259"/>
    </source>
</evidence>
<dbReference type="GO" id="GO:0006508">
    <property type="term" value="P:proteolysis"/>
    <property type="evidence" value="ECO:0007669"/>
    <property type="project" value="UniProtKB-KW"/>
</dbReference>
<keyword evidence="1 6" id="KW-0645">Protease</keyword>
<gene>
    <name evidence="8" type="primary">pepF</name>
    <name evidence="8" type="ORF">GCM10007140_20890</name>
</gene>
<dbReference type="NCBIfam" id="TIGR02289">
    <property type="entry name" value="M3_not_pepF"/>
    <property type="match status" value="1"/>
</dbReference>
<keyword evidence="5 6" id="KW-0482">Metalloprotease</keyword>
<keyword evidence="4 6" id="KW-0862">Zinc</keyword>
<organism evidence="8 9">
    <name type="scientific">Priestia taiwanensis</name>
    <dbReference type="NCBI Taxonomy" id="1347902"/>
    <lineage>
        <taxon>Bacteria</taxon>
        <taxon>Bacillati</taxon>
        <taxon>Bacillota</taxon>
        <taxon>Bacilli</taxon>
        <taxon>Bacillales</taxon>
        <taxon>Bacillaceae</taxon>
        <taxon>Priestia</taxon>
    </lineage>
</organism>
<dbReference type="SUPFAM" id="SSF55486">
    <property type="entry name" value="Metalloproteases ('zincins'), catalytic domain"/>
    <property type="match status" value="1"/>
</dbReference>
<accession>A0A917ERI9</accession>
<name>A0A917ERI9_9BACI</name>
<comment type="similarity">
    <text evidence="6">Belongs to the peptidase M3 family.</text>
</comment>
<keyword evidence="3 6" id="KW-0378">Hydrolase</keyword>
<evidence type="ECO:0000256" key="5">
    <source>
        <dbReference type="ARBA" id="ARBA00023049"/>
    </source>
</evidence>
<dbReference type="PANTHER" id="PTHR11804">
    <property type="entry name" value="PROTEASE M3 THIMET OLIGOPEPTIDASE-RELATED"/>
    <property type="match status" value="1"/>
</dbReference>
<dbReference type="GO" id="GO:0004222">
    <property type="term" value="F:metalloendopeptidase activity"/>
    <property type="evidence" value="ECO:0007669"/>
    <property type="project" value="InterPro"/>
</dbReference>
<evidence type="ECO:0000256" key="3">
    <source>
        <dbReference type="ARBA" id="ARBA00022801"/>
    </source>
</evidence>
<keyword evidence="2 6" id="KW-0479">Metal-binding</keyword>
<dbReference type="InterPro" id="IPR001567">
    <property type="entry name" value="Pept_M3A_M3B_dom"/>
</dbReference>
<proteinExistence type="inferred from homology"/>
<evidence type="ECO:0000256" key="6">
    <source>
        <dbReference type="RuleBase" id="RU003435"/>
    </source>
</evidence>
<dbReference type="EMBL" id="BMFK01000001">
    <property type="protein sequence ID" value="GGE70845.1"/>
    <property type="molecule type" value="Genomic_DNA"/>
</dbReference>